<proteinExistence type="predicted"/>
<protein>
    <recommendedName>
        <fullName evidence="3">Lipoprotein</fullName>
    </recommendedName>
</protein>
<dbReference type="RefSeq" id="WP_091692414.1">
    <property type="nucleotide sequence ID" value="NZ_FPBF01000002.1"/>
</dbReference>
<evidence type="ECO:0000313" key="2">
    <source>
        <dbReference type="Proteomes" id="UP000199673"/>
    </source>
</evidence>
<dbReference type="Proteomes" id="UP000199673">
    <property type="component" value="Unassembled WGS sequence"/>
</dbReference>
<keyword evidence="2" id="KW-1185">Reference proteome</keyword>
<evidence type="ECO:0008006" key="3">
    <source>
        <dbReference type="Google" id="ProtNLM"/>
    </source>
</evidence>
<accession>A0A1I7AEB0</accession>
<dbReference type="AlphaFoldDB" id="A0A1I7AEB0"/>
<dbReference type="PROSITE" id="PS51257">
    <property type="entry name" value="PROKAR_LIPOPROTEIN"/>
    <property type="match status" value="1"/>
</dbReference>
<gene>
    <name evidence="1" type="ORF">SAMN04489724_1897</name>
</gene>
<organism evidence="1 2">
    <name type="scientific">Algoriphagus locisalis</name>
    <dbReference type="NCBI Taxonomy" id="305507"/>
    <lineage>
        <taxon>Bacteria</taxon>
        <taxon>Pseudomonadati</taxon>
        <taxon>Bacteroidota</taxon>
        <taxon>Cytophagia</taxon>
        <taxon>Cytophagales</taxon>
        <taxon>Cyclobacteriaceae</taxon>
        <taxon>Algoriphagus</taxon>
    </lineage>
</organism>
<reference evidence="2" key="1">
    <citation type="submission" date="2016-10" db="EMBL/GenBank/DDBJ databases">
        <authorList>
            <person name="Varghese N."/>
            <person name="Submissions S."/>
        </authorList>
    </citation>
    <scope>NUCLEOTIDE SEQUENCE [LARGE SCALE GENOMIC DNA]</scope>
    <source>
        <strain evidence="2">DSM 23445</strain>
    </source>
</reference>
<dbReference type="STRING" id="305507.SAMN04489724_1897"/>
<evidence type="ECO:0000313" key="1">
    <source>
        <dbReference type="EMBL" id="SFT73264.1"/>
    </source>
</evidence>
<sequence length="150" mass="17770">MRLNILLWTVVLFASCNGQKVEDEIENSIDTDKKELVIIFNRLEPNTVFHDRSSDGVESFQYMREGFYDPNLHIRVSHDIDFRKKVITRKDLDSKIVWFDQEMGYTDWFHLSSLETYFIIYEDDYLVKGSLDPDYEFKVYEVSISTGGIM</sequence>
<dbReference type="EMBL" id="FPBF01000002">
    <property type="protein sequence ID" value="SFT73264.1"/>
    <property type="molecule type" value="Genomic_DNA"/>
</dbReference>
<name>A0A1I7AEB0_9BACT</name>
<dbReference type="OrthoDB" id="826220at2"/>